<name>A0A072TPQ0_MEDTR</name>
<feature type="domain" description="Polyvalent protein metallopeptidase" evidence="1">
    <location>
        <begin position="187"/>
        <end position="295"/>
    </location>
</feature>
<dbReference type="HOGENOM" id="CLU_041111_0_0_1"/>
<evidence type="ECO:0000313" key="3">
    <source>
        <dbReference type="EnsemblPlants" id="KEH15555"/>
    </source>
</evidence>
<reference evidence="3" key="3">
    <citation type="submission" date="2015-06" db="UniProtKB">
        <authorList>
            <consortium name="EnsemblPlants"/>
        </authorList>
    </citation>
    <scope>IDENTIFICATION</scope>
    <source>
        <strain evidence="3">cv. Jemalong A17</strain>
    </source>
</reference>
<reference evidence="2 4" key="2">
    <citation type="journal article" date="2014" name="BMC Genomics">
        <title>An improved genome release (version Mt4.0) for the model legume Medicago truncatula.</title>
        <authorList>
            <person name="Tang H."/>
            <person name="Krishnakumar V."/>
            <person name="Bidwell S."/>
            <person name="Rosen B."/>
            <person name="Chan A."/>
            <person name="Zhou S."/>
            <person name="Gentzbittel L."/>
            <person name="Childs K.L."/>
            <person name="Yandell M."/>
            <person name="Gundlach H."/>
            <person name="Mayer K.F."/>
            <person name="Schwartz D.C."/>
            <person name="Town C.D."/>
        </authorList>
    </citation>
    <scope>GENOME REANNOTATION</scope>
    <source>
        <strain evidence="2">A17</strain>
        <strain evidence="3 4">cv. Jemalong A17</strain>
    </source>
</reference>
<reference evidence="2 4" key="1">
    <citation type="journal article" date="2011" name="Nature">
        <title>The Medicago genome provides insight into the evolution of rhizobial symbioses.</title>
        <authorList>
            <person name="Young N.D."/>
            <person name="Debelle F."/>
            <person name="Oldroyd G.E."/>
            <person name="Geurts R."/>
            <person name="Cannon S.B."/>
            <person name="Udvardi M.K."/>
            <person name="Benedito V.A."/>
            <person name="Mayer K.F."/>
            <person name="Gouzy J."/>
            <person name="Schoof H."/>
            <person name="Van de Peer Y."/>
            <person name="Proost S."/>
            <person name="Cook D.R."/>
            <person name="Meyers B.C."/>
            <person name="Spannagl M."/>
            <person name="Cheung F."/>
            <person name="De Mita S."/>
            <person name="Krishnakumar V."/>
            <person name="Gundlach H."/>
            <person name="Zhou S."/>
            <person name="Mudge J."/>
            <person name="Bharti A.K."/>
            <person name="Murray J.D."/>
            <person name="Naoumkina M.A."/>
            <person name="Rosen B."/>
            <person name="Silverstein K.A."/>
            <person name="Tang H."/>
            <person name="Rombauts S."/>
            <person name="Zhao P.X."/>
            <person name="Zhou P."/>
            <person name="Barbe V."/>
            <person name="Bardou P."/>
            <person name="Bechner M."/>
            <person name="Bellec A."/>
            <person name="Berger A."/>
            <person name="Berges H."/>
            <person name="Bidwell S."/>
            <person name="Bisseling T."/>
            <person name="Choisne N."/>
            <person name="Couloux A."/>
            <person name="Denny R."/>
            <person name="Deshpande S."/>
            <person name="Dai X."/>
            <person name="Doyle J.J."/>
            <person name="Dudez A.M."/>
            <person name="Farmer A.D."/>
            <person name="Fouteau S."/>
            <person name="Franken C."/>
            <person name="Gibelin C."/>
            <person name="Gish J."/>
            <person name="Goldstein S."/>
            <person name="Gonzalez A.J."/>
            <person name="Green P.J."/>
            <person name="Hallab A."/>
            <person name="Hartog M."/>
            <person name="Hua A."/>
            <person name="Humphray S.J."/>
            <person name="Jeong D.H."/>
            <person name="Jing Y."/>
            <person name="Jocker A."/>
            <person name="Kenton S.M."/>
            <person name="Kim D.J."/>
            <person name="Klee K."/>
            <person name="Lai H."/>
            <person name="Lang C."/>
            <person name="Lin S."/>
            <person name="Macmil S.L."/>
            <person name="Magdelenat G."/>
            <person name="Matthews L."/>
            <person name="McCorrison J."/>
            <person name="Monaghan E.L."/>
            <person name="Mun J.H."/>
            <person name="Najar F.Z."/>
            <person name="Nicholson C."/>
            <person name="Noirot C."/>
            <person name="O'Bleness M."/>
            <person name="Paule C.R."/>
            <person name="Poulain J."/>
            <person name="Prion F."/>
            <person name="Qin B."/>
            <person name="Qu C."/>
            <person name="Retzel E.F."/>
            <person name="Riddle C."/>
            <person name="Sallet E."/>
            <person name="Samain S."/>
            <person name="Samson N."/>
            <person name="Sanders I."/>
            <person name="Saurat O."/>
            <person name="Scarpelli C."/>
            <person name="Schiex T."/>
            <person name="Segurens B."/>
            <person name="Severin A.J."/>
            <person name="Sherrier D.J."/>
            <person name="Shi R."/>
            <person name="Sims S."/>
            <person name="Singer S.R."/>
            <person name="Sinharoy S."/>
            <person name="Sterck L."/>
            <person name="Viollet A."/>
            <person name="Wang B.B."/>
            <person name="Wang K."/>
            <person name="Wang M."/>
            <person name="Wang X."/>
            <person name="Warfsmann J."/>
            <person name="Weissenbach J."/>
            <person name="White D.D."/>
            <person name="White J.D."/>
            <person name="Wiley G.B."/>
            <person name="Wincker P."/>
            <person name="Xing Y."/>
            <person name="Yang L."/>
            <person name="Yao Z."/>
            <person name="Ying F."/>
            <person name="Zhai J."/>
            <person name="Zhou L."/>
            <person name="Zuber A."/>
            <person name="Denarie J."/>
            <person name="Dixon R.A."/>
            <person name="May G.D."/>
            <person name="Schwartz D.C."/>
            <person name="Rogers J."/>
            <person name="Quetier F."/>
            <person name="Town C.D."/>
            <person name="Roe B.A."/>
        </authorList>
    </citation>
    <scope>NUCLEOTIDE SEQUENCE [LARGE SCALE GENOMIC DNA]</scope>
    <source>
        <strain evidence="2">A17</strain>
        <strain evidence="3 4">cv. Jemalong A17</strain>
    </source>
</reference>
<dbReference type="Proteomes" id="UP000002051">
    <property type="component" value="Unassembled WGS sequence"/>
</dbReference>
<evidence type="ECO:0000259" key="1">
    <source>
        <dbReference type="Pfam" id="PF18818"/>
    </source>
</evidence>
<evidence type="ECO:0000313" key="4">
    <source>
        <dbReference type="Proteomes" id="UP000002051"/>
    </source>
</evidence>
<evidence type="ECO:0000313" key="2">
    <source>
        <dbReference type="EMBL" id="KEH15555.1"/>
    </source>
</evidence>
<dbReference type="AlphaFoldDB" id="A0A072TPQ0"/>
<dbReference type="EMBL" id="KL403542">
    <property type="protein sequence ID" value="KEH15555.1"/>
    <property type="molecule type" value="Genomic_DNA"/>
</dbReference>
<keyword evidence="4" id="KW-1185">Reference proteome</keyword>
<proteinExistence type="predicted"/>
<dbReference type="EnsemblPlants" id="KEH15555">
    <property type="protein sequence ID" value="KEH15555"/>
    <property type="gene ID" value="MTR_0818s0010"/>
</dbReference>
<dbReference type="InterPro" id="IPR041459">
    <property type="entry name" value="MPTase-PolyVal"/>
</dbReference>
<dbReference type="Pfam" id="PF18818">
    <property type="entry name" value="MPTase-PolyVal"/>
    <property type="match status" value="1"/>
</dbReference>
<gene>
    <name evidence="2" type="ORF">MTR_0818s0010</name>
</gene>
<organism evidence="2 4">
    <name type="scientific">Medicago truncatula</name>
    <name type="common">Barrel medic</name>
    <name type="synonym">Medicago tribuloides</name>
    <dbReference type="NCBI Taxonomy" id="3880"/>
    <lineage>
        <taxon>Eukaryota</taxon>
        <taxon>Viridiplantae</taxon>
        <taxon>Streptophyta</taxon>
        <taxon>Embryophyta</taxon>
        <taxon>Tracheophyta</taxon>
        <taxon>Spermatophyta</taxon>
        <taxon>Magnoliopsida</taxon>
        <taxon>eudicotyledons</taxon>
        <taxon>Gunneridae</taxon>
        <taxon>Pentapetalae</taxon>
        <taxon>rosids</taxon>
        <taxon>fabids</taxon>
        <taxon>Fabales</taxon>
        <taxon>Fabaceae</taxon>
        <taxon>Papilionoideae</taxon>
        <taxon>50 kb inversion clade</taxon>
        <taxon>NPAAA clade</taxon>
        <taxon>Hologalegina</taxon>
        <taxon>IRL clade</taxon>
        <taxon>Trifolieae</taxon>
        <taxon>Medicago</taxon>
    </lineage>
</organism>
<protein>
    <submittedName>
        <fullName evidence="2">Antirestriction protein, putative</fullName>
    </submittedName>
</protein>
<accession>A0A072TPQ0</accession>
<sequence length="365" mass="41872">MAYKKKNYPKTDPTETINNEFSELAKSLMDFWNNPGGKWKAGWSKSIIPPYNAETGRVLQGGFNKLQVMAKAFETPGMLPQGFLAKLYKETDGEIHIKRGEKSTRLFVPKPIYMNVEKEKQEGEEEGKTQRVDMFVKFNLVPYFNVSQIEGPIEKFIKPVQFTPMNEVQEIEFYTKMKQALIDDGMRFVESAEGRAYYSSMEDKLHMPHMHRFDSSETYADTLAHEMVHATGHSSRNNRELANAFGSEKYAFEELVAETGSIFLSMKTGRPYNPENHENHAMYVKSWMKALTDNPEDAKNFLMKAMNLGNSGANFLISRVEKIQAMEDEELERQEQEKIAVQKGVDTPKIDLTTVKPKKRMELAA</sequence>